<keyword evidence="6" id="KW-0560">Oxidoreductase</keyword>
<dbReference type="Gene3D" id="3.40.50.720">
    <property type="entry name" value="NAD(P)-binding Rossmann-like Domain"/>
    <property type="match status" value="1"/>
</dbReference>
<dbReference type="RefSeq" id="WP_304536873.1">
    <property type="nucleotide sequence ID" value="NZ_JAUQOM010000008.1"/>
</dbReference>
<evidence type="ECO:0000256" key="4">
    <source>
        <dbReference type="ARBA" id="ARBA00022827"/>
    </source>
</evidence>
<evidence type="ECO:0000256" key="3">
    <source>
        <dbReference type="ARBA" id="ARBA00022630"/>
    </source>
</evidence>
<comment type="caution">
    <text evidence="8">The sequence shown here is derived from an EMBL/GenBank/DDBJ whole genome shotgun (WGS) entry which is preliminary data.</text>
</comment>
<evidence type="ECO:0000259" key="7">
    <source>
        <dbReference type="Pfam" id="PF07992"/>
    </source>
</evidence>
<dbReference type="Gene3D" id="3.50.50.60">
    <property type="entry name" value="FAD/NAD(P)-binding domain"/>
    <property type="match status" value="1"/>
</dbReference>
<dbReference type="Proteomes" id="UP001176471">
    <property type="component" value="Unassembled WGS sequence"/>
</dbReference>
<feature type="domain" description="FAD/NAD(P)-binding" evidence="7">
    <location>
        <begin position="7"/>
        <end position="182"/>
    </location>
</feature>
<comment type="similarity">
    <text evidence="2">Belongs to the ferredoxin--NADP reductase type 1 family.</text>
</comment>
<dbReference type="SUPFAM" id="SSF51971">
    <property type="entry name" value="Nucleotide-binding domain"/>
    <property type="match status" value="1"/>
</dbReference>
<keyword evidence="4" id="KW-0274">FAD</keyword>
<evidence type="ECO:0000313" key="8">
    <source>
        <dbReference type="EMBL" id="MDO7836460.1"/>
    </source>
</evidence>
<dbReference type="PIRSF" id="PIRSF000362">
    <property type="entry name" value="FNR"/>
    <property type="match status" value="1"/>
</dbReference>
<dbReference type="PANTHER" id="PTHR48467">
    <property type="entry name" value="GLUTAMATE SYNTHASE 1 [NADH], CHLOROPLASTIC-LIKE"/>
    <property type="match status" value="1"/>
</dbReference>
<name>A0ABT8ZPJ2_9SPHN</name>
<dbReference type="EMBL" id="JAUQOM010000008">
    <property type="protein sequence ID" value="MDO7836460.1"/>
    <property type="molecule type" value="Genomic_DNA"/>
</dbReference>
<protein>
    <submittedName>
        <fullName evidence="8">FAD-dependent oxidoreductase</fullName>
    </submittedName>
</protein>
<evidence type="ECO:0000256" key="6">
    <source>
        <dbReference type="ARBA" id="ARBA00023002"/>
    </source>
</evidence>
<comment type="cofactor">
    <cofactor evidence="1">
        <name>FAD</name>
        <dbReference type="ChEBI" id="CHEBI:57692"/>
    </cofactor>
</comment>
<dbReference type="PANTHER" id="PTHR48467:SF1">
    <property type="entry name" value="GLUTAMATE SYNTHASE 1 [NADH], CHLOROPLASTIC-LIKE"/>
    <property type="match status" value="1"/>
</dbReference>
<evidence type="ECO:0000313" key="9">
    <source>
        <dbReference type="Proteomes" id="UP001176471"/>
    </source>
</evidence>
<keyword evidence="3" id="KW-0285">Flavoprotein</keyword>
<dbReference type="InterPro" id="IPR023753">
    <property type="entry name" value="FAD/NAD-binding_dom"/>
</dbReference>
<dbReference type="InterPro" id="IPR036188">
    <property type="entry name" value="FAD/NAD-bd_sf"/>
</dbReference>
<dbReference type="PRINTS" id="PR00419">
    <property type="entry name" value="ADXRDTASE"/>
</dbReference>
<accession>A0ABT8ZPJ2</accession>
<keyword evidence="5" id="KW-0521">NADP</keyword>
<evidence type="ECO:0000256" key="2">
    <source>
        <dbReference type="ARBA" id="ARBA00008312"/>
    </source>
</evidence>
<dbReference type="InterPro" id="IPR055275">
    <property type="entry name" value="Ferredox_Rdtase"/>
</dbReference>
<sequence>MTASARTVAIVGAGPAGAYAVQHLLAQSNVSVEIDLFDRSLTPWGLVRYGVAADHPQKKLIADRAFEPLLYDPRVRFFGGVDIGDGLPLAAVTEAYDAVIVATGAEGDNKLGIPGEDMAGSWTSREFVHWCNGDPRHVHHGFDLSTRRAVIIGNGNVALDIARLLLRPIAELRATDMADHALAALEKSRVDEIFIAARRGPAEVAFNAPELEELGELPDVDISIAPHTGLVDDTLARPDLPWSTRRKLTHLLSLASRSGGSRRINFLFGATPLRFEGDEAVKRIVFASTAAPGGAYQLDCNLVFCATGFRGEPRSGLPHDANAGVVLTDNGRVAGMANVYATGWARRGCRGVIGTNRKCAKTVVDMVLADIAERPADAGCIDRRRALLARLGSDRTTIGKDGWRTIDRAERLRGRAVGRPRVKFTCENTLLRVAQGGDQR</sequence>
<keyword evidence="9" id="KW-1185">Reference proteome</keyword>
<dbReference type="Pfam" id="PF07992">
    <property type="entry name" value="Pyr_redox_2"/>
    <property type="match status" value="1"/>
</dbReference>
<proteinExistence type="inferred from homology"/>
<reference evidence="8" key="1">
    <citation type="submission" date="2023-07" db="EMBL/GenBank/DDBJ databases">
        <title>Bacterial whole genome sequence for Sphingobium sp. HBC34.</title>
        <authorList>
            <person name="Le V."/>
            <person name="Ko S.-R."/>
            <person name="Ahn C.-Y."/>
            <person name="Oh H.-M."/>
        </authorList>
    </citation>
    <scope>NUCLEOTIDE SEQUENCE</scope>
    <source>
        <strain evidence="8">HBC34</strain>
    </source>
</reference>
<dbReference type="InterPro" id="IPR021163">
    <property type="entry name" value="Ferredox_Rdtase_adrenod"/>
</dbReference>
<gene>
    <name evidence="8" type="ORF">Q4610_15535</name>
</gene>
<evidence type="ECO:0000256" key="5">
    <source>
        <dbReference type="ARBA" id="ARBA00022857"/>
    </source>
</evidence>
<evidence type="ECO:0000256" key="1">
    <source>
        <dbReference type="ARBA" id="ARBA00001974"/>
    </source>
</evidence>
<organism evidence="8 9">
    <name type="scientific">Sphingobium cyanobacteriorum</name>
    <dbReference type="NCBI Taxonomy" id="3063954"/>
    <lineage>
        <taxon>Bacteria</taxon>
        <taxon>Pseudomonadati</taxon>
        <taxon>Pseudomonadota</taxon>
        <taxon>Alphaproteobacteria</taxon>
        <taxon>Sphingomonadales</taxon>
        <taxon>Sphingomonadaceae</taxon>
        <taxon>Sphingobium</taxon>
    </lineage>
</organism>